<evidence type="ECO:0000256" key="4">
    <source>
        <dbReference type="PROSITE-ProRule" id="PRU00335"/>
    </source>
</evidence>
<dbReference type="InterPro" id="IPR050109">
    <property type="entry name" value="HTH-type_TetR-like_transc_reg"/>
</dbReference>
<name>A0ABP3LAR5_9ACTN</name>
<evidence type="ECO:0000259" key="6">
    <source>
        <dbReference type="PROSITE" id="PS50977"/>
    </source>
</evidence>
<dbReference type="SUPFAM" id="SSF48498">
    <property type="entry name" value="Tetracyclin repressor-like, C-terminal domain"/>
    <property type="match status" value="1"/>
</dbReference>
<dbReference type="InterPro" id="IPR004111">
    <property type="entry name" value="Repressor_TetR_C"/>
</dbReference>
<dbReference type="PROSITE" id="PS50977">
    <property type="entry name" value="HTH_TETR_2"/>
    <property type="match status" value="1"/>
</dbReference>
<gene>
    <name evidence="7" type="ORF">GCM10010361_71260</name>
</gene>
<keyword evidence="2 4" id="KW-0238">DNA-binding</keyword>
<dbReference type="Gene3D" id="1.10.357.10">
    <property type="entry name" value="Tetracycline Repressor, domain 2"/>
    <property type="match status" value="1"/>
</dbReference>
<dbReference type="Proteomes" id="UP001500909">
    <property type="component" value="Unassembled WGS sequence"/>
</dbReference>
<dbReference type="Pfam" id="PF02909">
    <property type="entry name" value="TetR_C_1"/>
    <property type="match status" value="1"/>
</dbReference>
<feature type="DNA-binding region" description="H-T-H motif" evidence="4">
    <location>
        <begin position="62"/>
        <end position="81"/>
    </location>
</feature>
<feature type="domain" description="HTH tetR-type" evidence="6">
    <location>
        <begin position="39"/>
        <end position="99"/>
    </location>
</feature>
<dbReference type="InterPro" id="IPR001647">
    <property type="entry name" value="HTH_TetR"/>
</dbReference>
<dbReference type="PANTHER" id="PTHR30055:SF151">
    <property type="entry name" value="TRANSCRIPTIONAL REGULATORY PROTEIN"/>
    <property type="match status" value="1"/>
</dbReference>
<reference evidence="8" key="1">
    <citation type="journal article" date="2019" name="Int. J. Syst. Evol. Microbiol.">
        <title>The Global Catalogue of Microorganisms (GCM) 10K type strain sequencing project: providing services to taxonomists for standard genome sequencing and annotation.</title>
        <authorList>
            <consortium name="The Broad Institute Genomics Platform"/>
            <consortium name="The Broad Institute Genome Sequencing Center for Infectious Disease"/>
            <person name="Wu L."/>
            <person name="Ma J."/>
        </authorList>
    </citation>
    <scope>NUCLEOTIDE SEQUENCE [LARGE SCALE GENOMIC DNA]</scope>
    <source>
        <strain evidence="8">JCM 4805</strain>
    </source>
</reference>
<organism evidence="7 8">
    <name type="scientific">Streptomyces olivaceiscleroticus</name>
    <dbReference type="NCBI Taxonomy" id="68245"/>
    <lineage>
        <taxon>Bacteria</taxon>
        <taxon>Bacillati</taxon>
        <taxon>Actinomycetota</taxon>
        <taxon>Actinomycetes</taxon>
        <taxon>Kitasatosporales</taxon>
        <taxon>Streptomycetaceae</taxon>
        <taxon>Streptomyces</taxon>
    </lineage>
</organism>
<dbReference type="SUPFAM" id="SSF46689">
    <property type="entry name" value="Homeodomain-like"/>
    <property type="match status" value="1"/>
</dbReference>
<keyword evidence="8" id="KW-1185">Reference proteome</keyword>
<sequence length="250" mass="27115">MGPTPGQAPGSDDEGPTVAPPDRVTAERRRRRPTKSGVVLSAEMILDKALELLDEHGAEALTIRRLGAALGADPSAVYRYYRGADDLLLALGDRLIGEALDAFRPDDHEDWADALREFGRCAYRAALHHPRVAVLSTHRVTRRPHEQRAVETGIGLLRRAGFDDATAVRHYHAFIDTVLGHAALDAAVLRLPAGQRAGDAQAWSEAYAELPAEDFPHLHAVRAHLPTMAGPAVEHVMDLLLTALRAQVPG</sequence>
<keyword evidence="1" id="KW-0805">Transcription regulation</keyword>
<dbReference type="EMBL" id="BAAABY010000055">
    <property type="protein sequence ID" value="GAA0495623.1"/>
    <property type="molecule type" value="Genomic_DNA"/>
</dbReference>
<evidence type="ECO:0000313" key="7">
    <source>
        <dbReference type="EMBL" id="GAA0495623.1"/>
    </source>
</evidence>
<evidence type="ECO:0000256" key="2">
    <source>
        <dbReference type="ARBA" id="ARBA00023125"/>
    </source>
</evidence>
<evidence type="ECO:0000313" key="8">
    <source>
        <dbReference type="Proteomes" id="UP001500909"/>
    </source>
</evidence>
<feature type="region of interest" description="Disordered" evidence="5">
    <location>
        <begin position="1"/>
        <end position="35"/>
    </location>
</feature>
<evidence type="ECO:0000256" key="3">
    <source>
        <dbReference type="ARBA" id="ARBA00023163"/>
    </source>
</evidence>
<dbReference type="RefSeq" id="WP_346099630.1">
    <property type="nucleotide sequence ID" value="NZ_BAAABY010000055.1"/>
</dbReference>
<proteinExistence type="predicted"/>
<protein>
    <submittedName>
        <fullName evidence="7">TetR/AcrR family transcriptional regulator</fullName>
    </submittedName>
</protein>
<dbReference type="PANTHER" id="PTHR30055">
    <property type="entry name" value="HTH-TYPE TRANSCRIPTIONAL REGULATOR RUTR"/>
    <property type="match status" value="1"/>
</dbReference>
<evidence type="ECO:0000256" key="1">
    <source>
        <dbReference type="ARBA" id="ARBA00023015"/>
    </source>
</evidence>
<keyword evidence="3" id="KW-0804">Transcription</keyword>
<dbReference type="Pfam" id="PF00440">
    <property type="entry name" value="TetR_N"/>
    <property type="match status" value="1"/>
</dbReference>
<comment type="caution">
    <text evidence="7">The sequence shown here is derived from an EMBL/GenBank/DDBJ whole genome shotgun (WGS) entry which is preliminary data.</text>
</comment>
<evidence type="ECO:0000256" key="5">
    <source>
        <dbReference type="SAM" id="MobiDB-lite"/>
    </source>
</evidence>
<dbReference type="InterPro" id="IPR009057">
    <property type="entry name" value="Homeodomain-like_sf"/>
</dbReference>
<dbReference type="InterPro" id="IPR036271">
    <property type="entry name" value="Tet_transcr_reg_TetR-rel_C_sf"/>
</dbReference>
<dbReference type="Gene3D" id="1.10.10.60">
    <property type="entry name" value="Homeodomain-like"/>
    <property type="match status" value="1"/>
</dbReference>
<accession>A0ABP3LAR5</accession>